<evidence type="ECO:0000256" key="4">
    <source>
        <dbReference type="ARBA" id="ARBA00022755"/>
    </source>
</evidence>
<protein>
    <submittedName>
        <fullName evidence="8">Phosphoribosylformylglycinamidine synthase subunit I</fullName>
    </submittedName>
</protein>
<keyword evidence="9" id="KW-1185">Reference proteome</keyword>
<evidence type="ECO:0000313" key="8">
    <source>
        <dbReference type="EMBL" id="PVY45537.1"/>
    </source>
</evidence>
<sequence>MKKSDIKVLVITGFGLNCERETAAACKLVGAAPEQVHLNDLIAGRHKLEEYQFLVFIGGFSFGDHLGSGTVFANRVKFRLHDQLEKFVADGKLVMGICNGFQTLTRLGMVPALNGDYFSQTVALAHNDSGVFRDDWCTLKADPASPCVFTRNMETVRLPLRHGEGKFVADPAVLAEIEAKHLAAVRYVNDDGTLATEFPANPNGSLNSIAGVCDPTGRIFGLMPHPEAFLSPYNSPTWTADKAAGKVAEEGDGVAFFRNAVDYIAETF</sequence>
<dbReference type="PIRSF" id="PIRSF001586">
    <property type="entry name" value="FGAM_synth_I"/>
    <property type="match status" value="1"/>
</dbReference>
<accession>A0A2U1BAI0</accession>
<reference evidence="8 9" key="1">
    <citation type="submission" date="2018-04" db="EMBL/GenBank/DDBJ databases">
        <title>Genomic Encyclopedia of Type Strains, Phase IV (KMG-IV): sequencing the most valuable type-strain genomes for metagenomic binning, comparative biology and taxonomic classification.</title>
        <authorList>
            <person name="Goeker M."/>
        </authorList>
    </citation>
    <scope>NUCLEOTIDE SEQUENCE [LARGE SCALE GENOMIC DNA]</scope>
    <source>
        <strain evidence="8 9">DSM 14823</strain>
    </source>
</reference>
<dbReference type="EMBL" id="QEKH01000002">
    <property type="protein sequence ID" value="PVY45537.1"/>
    <property type="molecule type" value="Genomic_DNA"/>
</dbReference>
<dbReference type="Pfam" id="PF13507">
    <property type="entry name" value="GATase_5"/>
    <property type="match status" value="1"/>
</dbReference>
<evidence type="ECO:0000256" key="3">
    <source>
        <dbReference type="ARBA" id="ARBA00022741"/>
    </source>
</evidence>
<dbReference type="PROSITE" id="PS51273">
    <property type="entry name" value="GATASE_TYPE_1"/>
    <property type="match status" value="1"/>
</dbReference>
<dbReference type="PANTHER" id="PTHR10099:SF1">
    <property type="entry name" value="PHOSPHORIBOSYLFORMYLGLYCINAMIDINE SYNTHASE"/>
    <property type="match status" value="1"/>
</dbReference>
<dbReference type="RefSeq" id="WP_116882565.1">
    <property type="nucleotide sequence ID" value="NZ_CABMMC010000276.1"/>
</dbReference>
<dbReference type="AlphaFoldDB" id="A0A2U1BAI0"/>
<dbReference type="InterPro" id="IPR029062">
    <property type="entry name" value="Class_I_gatase-like"/>
</dbReference>
<name>A0A2U1BAI0_9BACT</name>
<evidence type="ECO:0000256" key="6">
    <source>
        <dbReference type="ARBA" id="ARBA00022840"/>
    </source>
</evidence>
<dbReference type="GO" id="GO:0005524">
    <property type="term" value="F:ATP binding"/>
    <property type="evidence" value="ECO:0007669"/>
    <property type="project" value="UniProtKB-KW"/>
</dbReference>
<evidence type="ECO:0000256" key="2">
    <source>
        <dbReference type="ARBA" id="ARBA00022598"/>
    </source>
</evidence>
<gene>
    <name evidence="8" type="ORF">C8D82_102108</name>
</gene>
<keyword evidence="7" id="KW-0315">Glutamine amidotransferase</keyword>
<dbReference type="GeneID" id="78293897"/>
<evidence type="ECO:0000256" key="7">
    <source>
        <dbReference type="ARBA" id="ARBA00022962"/>
    </source>
</evidence>
<keyword evidence="2" id="KW-0436">Ligase</keyword>
<dbReference type="PANTHER" id="PTHR10099">
    <property type="entry name" value="PHOSPHORIBOSYLFORMYLGLYCINAMIDINE SYNTHASE"/>
    <property type="match status" value="1"/>
</dbReference>
<evidence type="ECO:0000256" key="5">
    <source>
        <dbReference type="ARBA" id="ARBA00022801"/>
    </source>
</evidence>
<dbReference type="SMART" id="SM01211">
    <property type="entry name" value="GATase_5"/>
    <property type="match status" value="1"/>
</dbReference>
<dbReference type="InterPro" id="IPR010075">
    <property type="entry name" value="PRibForGlyAmidine_synth_PurQ"/>
</dbReference>
<proteinExistence type="predicted"/>
<dbReference type="OrthoDB" id="9804441at2"/>
<dbReference type="GO" id="GO:0006189">
    <property type="term" value="P:'de novo' IMP biosynthetic process"/>
    <property type="evidence" value="ECO:0007669"/>
    <property type="project" value="InterPro"/>
</dbReference>
<keyword evidence="3" id="KW-0547">Nucleotide-binding</keyword>
<keyword evidence="6" id="KW-0067">ATP-binding</keyword>
<organism evidence="8 9">
    <name type="scientific">Victivallis vadensis</name>
    <dbReference type="NCBI Taxonomy" id="172901"/>
    <lineage>
        <taxon>Bacteria</taxon>
        <taxon>Pseudomonadati</taxon>
        <taxon>Lentisphaerota</taxon>
        <taxon>Lentisphaeria</taxon>
        <taxon>Victivallales</taxon>
        <taxon>Victivallaceae</taxon>
        <taxon>Victivallis</taxon>
    </lineage>
</organism>
<keyword evidence="1" id="KW-0963">Cytoplasm</keyword>
<dbReference type="Gene3D" id="3.40.50.880">
    <property type="match status" value="1"/>
</dbReference>
<evidence type="ECO:0000313" key="9">
    <source>
        <dbReference type="Proteomes" id="UP000245959"/>
    </source>
</evidence>
<keyword evidence="4" id="KW-0658">Purine biosynthesis</keyword>
<comment type="caution">
    <text evidence="8">The sequence shown here is derived from an EMBL/GenBank/DDBJ whole genome shotgun (WGS) entry which is preliminary data.</text>
</comment>
<dbReference type="GO" id="GO:0016787">
    <property type="term" value="F:hydrolase activity"/>
    <property type="evidence" value="ECO:0007669"/>
    <property type="project" value="UniProtKB-KW"/>
</dbReference>
<dbReference type="Proteomes" id="UP000245959">
    <property type="component" value="Unassembled WGS sequence"/>
</dbReference>
<keyword evidence="5" id="KW-0378">Hydrolase</keyword>
<dbReference type="GO" id="GO:0005737">
    <property type="term" value="C:cytoplasm"/>
    <property type="evidence" value="ECO:0007669"/>
    <property type="project" value="TreeGrafter"/>
</dbReference>
<dbReference type="SUPFAM" id="SSF52317">
    <property type="entry name" value="Class I glutamine amidotransferase-like"/>
    <property type="match status" value="1"/>
</dbReference>
<dbReference type="GO" id="GO:0004642">
    <property type="term" value="F:phosphoribosylformylglycinamidine synthase activity"/>
    <property type="evidence" value="ECO:0007669"/>
    <property type="project" value="InterPro"/>
</dbReference>
<evidence type="ECO:0000256" key="1">
    <source>
        <dbReference type="ARBA" id="ARBA00022490"/>
    </source>
</evidence>